<dbReference type="SUPFAM" id="SSF56235">
    <property type="entry name" value="N-terminal nucleophile aminohydrolases (Ntn hydrolases)"/>
    <property type="match status" value="1"/>
</dbReference>
<dbReference type="PANTHER" id="PTHR43284:SF1">
    <property type="entry name" value="ASPARAGINE SYNTHETASE"/>
    <property type="match status" value="1"/>
</dbReference>
<dbReference type="PROSITE" id="PS51278">
    <property type="entry name" value="GATASE_TYPE_2"/>
    <property type="match status" value="1"/>
</dbReference>
<name>A0A1F2P5V5_9EURY</name>
<dbReference type="AlphaFoldDB" id="A0A1F2P5V5"/>
<dbReference type="InterPro" id="IPR051786">
    <property type="entry name" value="ASN_synthetase/amidase"/>
</dbReference>
<dbReference type="EC" id="6.3.5.4" evidence="2"/>
<evidence type="ECO:0000313" key="3">
    <source>
        <dbReference type="Proteomes" id="UP000185779"/>
    </source>
</evidence>
<dbReference type="STRING" id="1839936.SBU_000535"/>
<dbReference type="EMBL" id="LYOR01000002">
    <property type="protein sequence ID" value="OFV66568.1"/>
    <property type="molecule type" value="Genomic_DNA"/>
</dbReference>
<keyword evidence="2" id="KW-0315">Glutamine amidotransferase</keyword>
<keyword evidence="3" id="KW-1185">Reference proteome</keyword>
<dbReference type="GO" id="GO:0004066">
    <property type="term" value="F:asparagine synthase (glutamine-hydrolyzing) activity"/>
    <property type="evidence" value="ECO:0007669"/>
    <property type="project" value="UniProtKB-EC"/>
</dbReference>
<organism evidence="2 3">
    <name type="scientific">Candidatus Syntropharchaeum butanivorans</name>
    <dbReference type="NCBI Taxonomy" id="1839936"/>
    <lineage>
        <taxon>Archaea</taxon>
        <taxon>Methanobacteriati</taxon>
        <taxon>Methanobacteriota</taxon>
        <taxon>Stenosarchaea group</taxon>
        <taxon>Methanomicrobia</taxon>
        <taxon>Methanosarcinales</taxon>
        <taxon>ANME-2 cluster</taxon>
        <taxon>Candidatus Syntropharchaeum</taxon>
    </lineage>
</organism>
<proteinExistence type="predicted"/>
<dbReference type="InterPro" id="IPR017932">
    <property type="entry name" value="GATase_2_dom"/>
</dbReference>
<protein>
    <submittedName>
        <fullName evidence="2">Glutamine amidotransferase, class-II domain protein</fullName>
        <ecNumber evidence="2">6.3.5.4</ecNumber>
    </submittedName>
</protein>
<gene>
    <name evidence="2" type="ORF">SBU_000535</name>
</gene>
<comment type="caution">
    <text evidence="2">The sequence shown here is derived from an EMBL/GenBank/DDBJ whole genome shotgun (WGS) entry which is preliminary data.</text>
</comment>
<reference evidence="2" key="1">
    <citation type="submission" date="2016-05" db="EMBL/GenBank/DDBJ databases">
        <title>Microbial consortia oxidize butane by reversing methanogenesis.</title>
        <authorList>
            <person name="Laso-Perez R."/>
            <person name="Richter M."/>
            <person name="Wegener G."/>
            <person name="Musat F."/>
        </authorList>
    </citation>
    <scope>NUCLEOTIDE SEQUENCE [LARGE SCALE GENOMIC DNA]</scope>
    <source>
        <strain evidence="2">BOX1</strain>
    </source>
</reference>
<accession>A0A1F2P5V5</accession>
<keyword evidence="2" id="KW-0436">Ligase</keyword>
<dbReference type="InterPro" id="IPR029055">
    <property type="entry name" value="Ntn_hydrolases_N"/>
</dbReference>
<dbReference type="GO" id="GO:0005829">
    <property type="term" value="C:cytosol"/>
    <property type="evidence" value="ECO:0007669"/>
    <property type="project" value="TreeGrafter"/>
</dbReference>
<sequence length="112" mass="12886">MRGRVYKVKNFRTIHHDIEDETNDSEIVLHLIEELHEGYEGDLLKAVQSALNVINGMYVFAVTDGKEIFIARDPFGIKPVYYVSDGETNYFSSEKRAISHIGEVERCCRAEF</sequence>
<dbReference type="Proteomes" id="UP000185779">
    <property type="component" value="Unassembled WGS sequence"/>
</dbReference>
<dbReference type="GO" id="GO:0016740">
    <property type="term" value="F:transferase activity"/>
    <property type="evidence" value="ECO:0007669"/>
    <property type="project" value="UniProtKB-KW"/>
</dbReference>
<dbReference type="PANTHER" id="PTHR43284">
    <property type="entry name" value="ASPARAGINE SYNTHETASE (GLUTAMINE-HYDROLYZING)"/>
    <property type="match status" value="1"/>
</dbReference>
<dbReference type="CDD" id="cd00352">
    <property type="entry name" value="Gn_AT_II"/>
    <property type="match status" value="1"/>
</dbReference>
<evidence type="ECO:0000313" key="2">
    <source>
        <dbReference type="EMBL" id="OFV66568.1"/>
    </source>
</evidence>
<evidence type="ECO:0000259" key="1">
    <source>
        <dbReference type="PROSITE" id="PS51278"/>
    </source>
</evidence>
<feature type="domain" description="Glutamine amidotransferase type-2" evidence="1">
    <location>
        <begin position="1"/>
        <end position="112"/>
    </location>
</feature>
<dbReference type="Pfam" id="PF13537">
    <property type="entry name" value="GATase_7"/>
    <property type="match status" value="1"/>
</dbReference>
<dbReference type="Gene3D" id="3.60.20.10">
    <property type="entry name" value="Glutamine Phosphoribosylpyrophosphate, subunit 1, domain 1"/>
    <property type="match status" value="1"/>
</dbReference>